<accession>A0ABU0GSN8</accession>
<keyword evidence="3" id="KW-1185">Reference proteome</keyword>
<organism evidence="2 3">
    <name type="scientific">Planomicrobium stackebrandtii</name>
    <dbReference type="NCBI Taxonomy" id="253160"/>
    <lineage>
        <taxon>Bacteria</taxon>
        <taxon>Bacillati</taxon>
        <taxon>Bacillota</taxon>
        <taxon>Bacilli</taxon>
        <taxon>Bacillales</taxon>
        <taxon>Caryophanaceae</taxon>
        <taxon>Planomicrobium</taxon>
    </lineage>
</organism>
<dbReference type="EMBL" id="JAUSWB010000002">
    <property type="protein sequence ID" value="MDQ0428375.1"/>
    <property type="molecule type" value="Genomic_DNA"/>
</dbReference>
<comment type="caution">
    <text evidence="2">The sequence shown here is derived from an EMBL/GenBank/DDBJ whole genome shotgun (WGS) entry which is preliminary data.</text>
</comment>
<evidence type="ECO:0000313" key="3">
    <source>
        <dbReference type="Proteomes" id="UP001241988"/>
    </source>
</evidence>
<feature type="transmembrane region" description="Helical" evidence="1">
    <location>
        <begin position="28"/>
        <end position="49"/>
    </location>
</feature>
<keyword evidence="1" id="KW-0472">Membrane</keyword>
<gene>
    <name evidence="2" type="ORF">QOZ98_001201</name>
</gene>
<name>A0ABU0GSN8_9BACL</name>
<sequence length="53" mass="5885">MFLSILLSLAAIAGIIYGIKKKSEKWIVGSTVLLAAVIIVLLLFSFIYLRNPY</sequence>
<keyword evidence="1" id="KW-1133">Transmembrane helix</keyword>
<keyword evidence="1" id="KW-0812">Transmembrane</keyword>
<dbReference type="Proteomes" id="UP001241988">
    <property type="component" value="Unassembled WGS sequence"/>
</dbReference>
<evidence type="ECO:0000313" key="2">
    <source>
        <dbReference type="EMBL" id="MDQ0428375.1"/>
    </source>
</evidence>
<evidence type="ECO:0000256" key="1">
    <source>
        <dbReference type="SAM" id="Phobius"/>
    </source>
</evidence>
<reference evidence="2 3" key="1">
    <citation type="submission" date="2023-07" db="EMBL/GenBank/DDBJ databases">
        <title>Genomic Encyclopedia of Type Strains, Phase IV (KMG-IV): sequencing the most valuable type-strain genomes for metagenomic binning, comparative biology and taxonomic classification.</title>
        <authorList>
            <person name="Goeker M."/>
        </authorList>
    </citation>
    <scope>NUCLEOTIDE SEQUENCE [LARGE SCALE GENOMIC DNA]</scope>
    <source>
        <strain evidence="2 3">DSM 16419</strain>
    </source>
</reference>
<proteinExistence type="predicted"/>
<dbReference type="RefSeq" id="WP_308786550.1">
    <property type="nucleotide sequence ID" value="NZ_JAUSWB010000002.1"/>
</dbReference>
<protein>
    <submittedName>
        <fullName evidence="2">Heme/copper-type cytochrome/quinol oxidase subunit 4</fullName>
    </submittedName>
</protein>